<dbReference type="AlphaFoldDB" id="A0A918D036"/>
<sequence length="302" mass="34604">MPKKKSNFRQDAKSIIVQVKEPDELLSFLFKVMPNRSRNSVKSILGRGQVMIDDTIEKQFNYKLKPGQTVTILKNKAAIKQDALIGLQILYEDDDILVINKEAGLLSIATEKEKRHTALHQLMKYVKRENPDNRIFIVHRLDKDTSGIMLFAKSNDVKRKLQDNWKTMVKERTYVALVEGKVSKKEGYITSWLRETKTHVMYSSQTPNDGLLAKTRYKFIQGNADFSLLEVNLETGRKNQIRVHMQDLGHPVVGDKKYGSKERNAIGRLGLHAKLLAMHHPTTNKLMTFEADVPASFIKKSK</sequence>
<dbReference type="InterPro" id="IPR006225">
    <property type="entry name" value="PsdUridine_synth_RluC/D"/>
</dbReference>
<dbReference type="SUPFAM" id="SSF55120">
    <property type="entry name" value="Pseudouridine synthase"/>
    <property type="match status" value="1"/>
</dbReference>
<keyword evidence="9" id="KW-1185">Reference proteome</keyword>
<dbReference type="PANTHER" id="PTHR21600">
    <property type="entry name" value="MITOCHONDRIAL RNA PSEUDOURIDINE SYNTHASE"/>
    <property type="match status" value="1"/>
</dbReference>
<dbReference type="GO" id="GO:0140098">
    <property type="term" value="F:catalytic activity, acting on RNA"/>
    <property type="evidence" value="ECO:0007669"/>
    <property type="project" value="UniProtKB-ARBA"/>
</dbReference>
<dbReference type="RefSeq" id="WP_188856240.1">
    <property type="nucleotide sequence ID" value="NZ_BMOS01000005.1"/>
</dbReference>
<keyword evidence="5" id="KW-0694">RNA-binding</keyword>
<proteinExistence type="inferred from homology"/>
<evidence type="ECO:0000256" key="1">
    <source>
        <dbReference type="ARBA" id="ARBA00000073"/>
    </source>
</evidence>
<reference evidence="8" key="1">
    <citation type="journal article" date="2014" name="Int. J. Syst. Evol. Microbiol.">
        <title>Complete genome sequence of Corynebacterium casei LMG S-19264T (=DSM 44701T), isolated from a smear-ripened cheese.</title>
        <authorList>
            <consortium name="US DOE Joint Genome Institute (JGI-PGF)"/>
            <person name="Walter F."/>
            <person name="Albersmeier A."/>
            <person name="Kalinowski J."/>
            <person name="Ruckert C."/>
        </authorList>
    </citation>
    <scope>NUCLEOTIDE SEQUENCE</scope>
    <source>
        <strain evidence="8">JCM 17251</strain>
    </source>
</reference>
<dbReference type="SUPFAM" id="SSF55174">
    <property type="entry name" value="Alpha-L RNA-binding motif"/>
    <property type="match status" value="1"/>
</dbReference>
<dbReference type="EC" id="5.4.99.-" evidence="6"/>
<organism evidence="8 9">
    <name type="scientific">Oceanobacillus indicireducens</name>
    <dbReference type="NCBI Taxonomy" id="1004261"/>
    <lineage>
        <taxon>Bacteria</taxon>
        <taxon>Bacillati</taxon>
        <taxon>Bacillota</taxon>
        <taxon>Bacilli</taxon>
        <taxon>Bacillales</taxon>
        <taxon>Bacillaceae</taxon>
        <taxon>Oceanobacillus</taxon>
    </lineage>
</organism>
<dbReference type="Pfam" id="PF00849">
    <property type="entry name" value="PseudoU_synth_2"/>
    <property type="match status" value="1"/>
</dbReference>
<dbReference type="InterPro" id="IPR020103">
    <property type="entry name" value="PsdUridine_synth_cat_dom_sf"/>
</dbReference>
<evidence type="ECO:0000313" key="8">
    <source>
        <dbReference type="EMBL" id="GGN53262.1"/>
    </source>
</evidence>
<dbReference type="PROSITE" id="PS50889">
    <property type="entry name" value="S4"/>
    <property type="match status" value="1"/>
</dbReference>
<evidence type="ECO:0000256" key="6">
    <source>
        <dbReference type="RuleBase" id="RU362028"/>
    </source>
</evidence>
<accession>A0A918D036</accession>
<comment type="caution">
    <text evidence="8">The sequence shown here is derived from an EMBL/GenBank/DDBJ whole genome shotgun (WGS) entry which is preliminary data.</text>
</comment>
<evidence type="ECO:0000256" key="3">
    <source>
        <dbReference type="ARBA" id="ARBA00023235"/>
    </source>
</evidence>
<dbReference type="EMBL" id="BMOS01000005">
    <property type="protein sequence ID" value="GGN53262.1"/>
    <property type="molecule type" value="Genomic_DNA"/>
</dbReference>
<evidence type="ECO:0000256" key="2">
    <source>
        <dbReference type="ARBA" id="ARBA00010876"/>
    </source>
</evidence>
<dbReference type="GO" id="GO:0003723">
    <property type="term" value="F:RNA binding"/>
    <property type="evidence" value="ECO:0007669"/>
    <property type="project" value="UniProtKB-KW"/>
</dbReference>
<protein>
    <recommendedName>
        <fullName evidence="6">Pseudouridine synthase</fullName>
        <ecNumber evidence="6">5.4.99.-</ecNumber>
    </recommendedName>
</protein>
<keyword evidence="3 6" id="KW-0413">Isomerase</keyword>
<comment type="catalytic activity">
    <reaction evidence="1 6">
        <text>a uridine in RNA = a pseudouridine in RNA</text>
        <dbReference type="Rhea" id="RHEA:48348"/>
        <dbReference type="Rhea" id="RHEA-COMP:12068"/>
        <dbReference type="Rhea" id="RHEA-COMP:12069"/>
        <dbReference type="ChEBI" id="CHEBI:65314"/>
        <dbReference type="ChEBI" id="CHEBI:65315"/>
    </reaction>
</comment>
<comment type="function">
    <text evidence="6">Responsible for synthesis of pseudouridine from uracil.</text>
</comment>
<evidence type="ECO:0000256" key="4">
    <source>
        <dbReference type="PIRSR" id="PIRSR606225-1"/>
    </source>
</evidence>
<dbReference type="GO" id="GO:0000455">
    <property type="term" value="P:enzyme-directed rRNA pseudouridine synthesis"/>
    <property type="evidence" value="ECO:0007669"/>
    <property type="project" value="TreeGrafter"/>
</dbReference>
<evidence type="ECO:0000259" key="7">
    <source>
        <dbReference type="Pfam" id="PF00849"/>
    </source>
</evidence>
<dbReference type="Proteomes" id="UP000624041">
    <property type="component" value="Unassembled WGS sequence"/>
</dbReference>
<dbReference type="InterPro" id="IPR050188">
    <property type="entry name" value="RluA_PseudoU_synthase"/>
</dbReference>
<evidence type="ECO:0000313" key="9">
    <source>
        <dbReference type="Proteomes" id="UP000624041"/>
    </source>
</evidence>
<dbReference type="NCBIfam" id="TIGR00005">
    <property type="entry name" value="rluA_subfam"/>
    <property type="match status" value="1"/>
</dbReference>
<name>A0A918D036_9BACI</name>
<dbReference type="GO" id="GO:0009982">
    <property type="term" value="F:pseudouridine synthase activity"/>
    <property type="evidence" value="ECO:0007669"/>
    <property type="project" value="InterPro"/>
</dbReference>
<dbReference type="CDD" id="cd02869">
    <property type="entry name" value="PseudoU_synth_RluA_like"/>
    <property type="match status" value="1"/>
</dbReference>
<dbReference type="PROSITE" id="PS01129">
    <property type="entry name" value="PSI_RLU"/>
    <property type="match status" value="1"/>
</dbReference>
<reference evidence="8" key="2">
    <citation type="submission" date="2020-09" db="EMBL/GenBank/DDBJ databases">
        <authorList>
            <person name="Sun Q."/>
            <person name="Ohkuma M."/>
        </authorList>
    </citation>
    <scope>NUCLEOTIDE SEQUENCE</scope>
    <source>
        <strain evidence="8">JCM 17251</strain>
    </source>
</reference>
<evidence type="ECO:0000256" key="5">
    <source>
        <dbReference type="PROSITE-ProRule" id="PRU00182"/>
    </source>
</evidence>
<dbReference type="InterPro" id="IPR006145">
    <property type="entry name" value="PsdUridine_synth_RsuA/RluA"/>
</dbReference>
<comment type="similarity">
    <text evidence="2 6">Belongs to the pseudouridine synthase RluA family.</text>
</comment>
<dbReference type="CDD" id="cd00165">
    <property type="entry name" value="S4"/>
    <property type="match status" value="1"/>
</dbReference>
<dbReference type="PANTHER" id="PTHR21600:SF44">
    <property type="entry name" value="RIBOSOMAL LARGE SUBUNIT PSEUDOURIDINE SYNTHASE D"/>
    <property type="match status" value="1"/>
</dbReference>
<dbReference type="InterPro" id="IPR006224">
    <property type="entry name" value="PsdUridine_synth_RluA-like_CS"/>
</dbReference>
<dbReference type="Gene3D" id="3.30.2350.10">
    <property type="entry name" value="Pseudouridine synthase"/>
    <property type="match status" value="1"/>
</dbReference>
<feature type="domain" description="Pseudouridine synthase RsuA/RluA-like" evidence="7">
    <location>
        <begin position="95"/>
        <end position="246"/>
    </location>
</feature>
<feature type="active site" evidence="4">
    <location>
        <position position="142"/>
    </location>
</feature>
<gene>
    <name evidence="8" type="ORF">GCM10007971_09530</name>
</gene>